<accession>A0AC61SBM1</accession>
<gene>
    <name evidence="1" type="ORF">C5S46_02495</name>
</gene>
<evidence type="ECO:0000313" key="2">
    <source>
        <dbReference type="Proteomes" id="UP000315423"/>
    </source>
</evidence>
<protein>
    <submittedName>
        <fullName evidence="1">Histidine kinase</fullName>
    </submittedName>
</protein>
<proteinExistence type="predicted"/>
<keyword evidence="1" id="KW-0808">Transferase</keyword>
<evidence type="ECO:0000313" key="1">
    <source>
        <dbReference type="EMBL" id="TKY92081.1"/>
    </source>
</evidence>
<organism evidence="1 2">
    <name type="scientific">Candidatus Methanomarinus sp</name>
    <dbReference type="NCBI Taxonomy" id="3386244"/>
    <lineage>
        <taxon>Archaea</taxon>
        <taxon>Methanobacteriati</taxon>
        <taxon>Methanobacteriota</taxon>
        <taxon>Stenosarchaea group</taxon>
        <taxon>Methanomicrobia</taxon>
        <taxon>Methanosarcinales</taxon>
        <taxon>ANME-2 cluster</taxon>
        <taxon>Candidatus Methanocomedenaceae</taxon>
        <taxon>Candidatus Methanomarinus</taxon>
    </lineage>
</organism>
<comment type="caution">
    <text evidence="1">The sequence shown here is derived from an EMBL/GenBank/DDBJ whole genome shotgun (WGS) entry which is preliminary data.</text>
</comment>
<keyword evidence="1" id="KW-0418">Kinase</keyword>
<sequence>RITKDTAAIDVLSESRNRIEVMALIHSQLYESENLSEINMKKFVDKLLSQLLLSYSVRDTKITKSVSVIDHPFPISIATPIGLIINELLSNVLKHAFDNRKEGKIEVILNKSQKNKINLTISDDGIGLPEGFDINITKTLGLRLVKILVEHQLQGILEVISKEGTTFNIEFDMGDNDNEKSENINSRR</sequence>
<name>A0AC61SBM1_9EURY</name>
<feature type="non-terminal residue" evidence="1">
    <location>
        <position position="1"/>
    </location>
</feature>
<reference evidence="1" key="1">
    <citation type="submission" date="2018-09" db="EMBL/GenBank/DDBJ databases">
        <title>A genomic encyclopedia of anaerobic methanotrophic archaea.</title>
        <authorList>
            <person name="Skennerton C.T."/>
            <person name="Chadwick G.L."/>
            <person name="Laso-Perez R."/>
            <person name="Leu A.O."/>
            <person name="Speth D.R."/>
            <person name="Yu H."/>
            <person name="Morgan-Lang C."/>
            <person name="Hatzenpichler R."/>
            <person name="Goudeau D."/>
            <person name="Malmstrom R."/>
            <person name="Woyke T."/>
            <person name="Hallam S."/>
            <person name="Tyson G.W."/>
            <person name="Wegener G."/>
            <person name="Boetius A."/>
            <person name="Orphan V.J."/>
        </authorList>
    </citation>
    <scope>NUCLEOTIDE SEQUENCE</scope>
    <source>
        <strain evidence="1">CONS3730D10UFb2</strain>
    </source>
</reference>
<dbReference type="EMBL" id="QYBA01000080">
    <property type="protein sequence ID" value="TKY92081.1"/>
    <property type="molecule type" value="Genomic_DNA"/>
</dbReference>
<dbReference type="Proteomes" id="UP000315423">
    <property type="component" value="Unassembled WGS sequence"/>
</dbReference>